<name>A0A8J6AVU5_9EUKA</name>
<feature type="transmembrane region" description="Helical" evidence="5">
    <location>
        <begin position="256"/>
        <end position="274"/>
    </location>
</feature>
<dbReference type="OrthoDB" id="448280at2759"/>
<evidence type="ECO:0000256" key="2">
    <source>
        <dbReference type="ARBA" id="ARBA00022692"/>
    </source>
</evidence>
<dbReference type="PANTHER" id="PTHR11040">
    <property type="entry name" value="ZINC/IRON TRANSPORTER"/>
    <property type="match status" value="1"/>
</dbReference>
<dbReference type="AlphaFoldDB" id="A0A8J6AVU5"/>
<dbReference type="Proteomes" id="UP000717585">
    <property type="component" value="Unassembled WGS sequence"/>
</dbReference>
<keyword evidence="2 5" id="KW-0812">Transmembrane</keyword>
<comment type="subcellular location">
    <subcellularLocation>
        <location evidence="1">Membrane</location>
        <topology evidence="1">Multi-pass membrane protein</topology>
    </subcellularLocation>
</comment>
<keyword evidence="4 5" id="KW-0472">Membrane</keyword>
<feature type="transmembrane region" description="Helical" evidence="5">
    <location>
        <begin position="222"/>
        <end position="244"/>
    </location>
</feature>
<keyword evidence="3 5" id="KW-1133">Transmembrane helix</keyword>
<dbReference type="EMBL" id="JAHDYR010000020">
    <property type="protein sequence ID" value="KAG9393785.1"/>
    <property type="molecule type" value="Genomic_DNA"/>
</dbReference>
<feature type="transmembrane region" description="Helical" evidence="5">
    <location>
        <begin position="294"/>
        <end position="315"/>
    </location>
</feature>
<keyword evidence="7" id="KW-1185">Reference proteome</keyword>
<evidence type="ECO:0000256" key="3">
    <source>
        <dbReference type="ARBA" id="ARBA00022989"/>
    </source>
</evidence>
<accession>A0A8J6AVU5</accession>
<dbReference type="InterPro" id="IPR003689">
    <property type="entry name" value="ZIP"/>
</dbReference>
<evidence type="ECO:0000256" key="4">
    <source>
        <dbReference type="ARBA" id="ARBA00023136"/>
    </source>
</evidence>
<evidence type="ECO:0000256" key="5">
    <source>
        <dbReference type="SAM" id="Phobius"/>
    </source>
</evidence>
<sequence>MDLLINLIWVVFCCILIYALSLLGGSVPIAFSLLKIKHISLDQLFLHMNLFAAGVFIGGGFLHLLPDCIDDYSGLVAEGSWWHDMPTPEMIAALTCLAMVTIDHLSNAHARMEGHAHEHDHGKHSDDEDEEQALLAVESDSGLDTSSEVGSKASGFKFGITSLFLLLALSFHSFVTGFGLGVNDFASNHGQALAFLIAIVSHKSFEVMALIASIMSHGTSPIIAIVVLLCFGWITPIGIILGTLCHTVAEGKLKDGIVMVGTAASAGTFVYVGVVEMLAESIHKGAGAPFWGKLLHLLFVLVGFGIMSAVLLLPVH</sequence>
<evidence type="ECO:0000313" key="6">
    <source>
        <dbReference type="EMBL" id="KAG9393785.1"/>
    </source>
</evidence>
<evidence type="ECO:0000256" key="1">
    <source>
        <dbReference type="ARBA" id="ARBA00004141"/>
    </source>
</evidence>
<proteinExistence type="predicted"/>
<protein>
    <submittedName>
        <fullName evidence="6">Zinc/iron permease</fullName>
    </submittedName>
</protein>
<reference evidence="6" key="1">
    <citation type="submission" date="2021-05" db="EMBL/GenBank/DDBJ databases">
        <title>A free-living protist that lacks canonical eukaryotic 1 DNA replication and segregation systems.</title>
        <authorList>
            <person name="Salas-Leiva D.E."/>
            <person name="Tromer E.C."/>
            <person name="Curtis B.A."/>
            <person name="Jerlstrom-Hultqvist J."/>
            <person name="Kolisko M."/>
            <person name="Yi Z."/>
            <person name="Salas-Leiva J.S."/>
            <person name="Gallot-Lavallee L."/>
            <person name="Kops G.J.P.L."/>
            <person name="Archibald J.M."/>
            <person name="Simpson A.G.B."/>
            <person name="Roger A.J."/>
        </authorList>
    </citation>
    <scope>NUCLEOTIDE SEQUENCE</scope>
    <source>
        <strain evidence="6">BICM</strain>
    </source>
</reference>
<comment type="caution">
    <text evidence="6">The sequence shown here is derived from an EMBL/GenBank/DDBJ whole genome shotgun (WGS) entry which is preliminary data.</text>
</comment>
<dbReference type="GO" id="GO:0016020">
    <property type="term" value="C:membrane"/>
    <property type="evidence" value="ECO:0007669"/>
    <property type="project" value="UniProtKB-SubCell"/>
</dbReference>
<organism evidence="6 7">
    <name type="scientific">Carpediemonas membranifera</name>
    <dbReference type="NCBI Taxonomy" id="201153"/>
    <lineage>
        <taxon>Eukaryota</taxon>
        <taxon>Metamonada</taxon>
        <taxon>Carpediemonas-like organisms</taxon>
        <taxon>Carpediemonas</taxon>
    </lineage>
</organism>
<dbReference type="PANTHER" id="PTHR11040:SF44">
    <property type="entry name" value="PROTEIN ZNTC-RELATED"/>
    <property type="match status" value="1"/>
</dbReference>
<feature type="transmembrane region" description="Helical" evidence="5">
    <location>
        <begin position="46"/>
        <end position="65"/>
    </location>
</feature>
<feature type="transmembrane region" description="Helical" evidence="5">
    <location>
        <begin position="6"/>
        <end position="34"/>
    </location>
</feature>
<dbReference type="Pfam" id="PF02535">
    <property type="entry name" value="Zip"/>
    <property type="match status" value="1"/>
</dbReference>
<feature type="transmembrane region" description="Helical" evidence="5">
    <location>
        <begin position="158"/>
        <end position="180"/>
    </location>
</feature>
<dbReference type="GO" id="GO:0005385">
    <property type="term" value="F:zinc ion transmembrane transporter activity"/>
    <property type="evidence" value="ECO:0007669"/>
    <property type="project" value="TreeGrafter"/>
</dbReference>
<evidence type="ECO:0000313" key="7">
    <source>
        <dbReference type="Proteomes" id="UP000717585"/>
    </source>
</evidence>
<gene>
    <name evidence="6" type="ORF">J8273_4648</name>
</gene>